<dbReference type="Pfam" id="PF14014">
    <property type="entry name" value="DUF4230"/>
    <property type="match status" value="1"/>
</dbReference>
<dbReference type="EMBL" id="BAABHB010000003">
    <property type="protein sequence ID" value="GAA4404203.1"/>
    <property type="molecule type" value="Genomic_DNA"/>
</dbReference>
<feature type="transmembrane region" description="Helical" evidence="2">
    <location>
        <begin position="6"/>
        <end position="24"/>
    </location>
</feature>
<keyword evidence="4" id="KW-1185">Reference proteome</keyword>
<sequence>MDFTTILLLLLTGGAGGAIFVTLLKRRAGVTQVRSDVTLLLERIEKVFKVVMAEGYFSEIFNYQDQKKIFYLVDDPKKAIIIAKAKVLVGFDFSKVRFRQPQIGEKKLVIDYFPEPEVLSIDTDYKFYDIFPGLLNHFSSDDYTKILDEAKQAMHERALQSDLPRIANNQIQYMIYQLSDSMGWQLEFPEKEQKKLEALTRYDGLRADPKFLPELGPGDENPGKKHTN</sequence>
<feature type="region of interest" description="Disordered" evidence="1">
    <location>
        <begin position="208"/>
        <end position="228"/>
    </location>
</feature>
<keyword evidence="2" id="KW-0472">Membrane</keyword>
<accession>A0ABP8KCJ2</accession>
<evidence type="ECO:0000313" key="4">
    <source>
        <dbReference type="Proteomes" id="UP001500936"/>
    </source>
</evidence>
<evidence type="ECO:0000256" key="1">
    <source>
        <dbReference type="SAM" id="MobiDB-lite"/>
    </source>
</evidence>
<name>A0ABP8KCJ2_9BACT</name>
<comment type="caution">
    <text evidence="3">The sequence shown here is derived from an EMBL/GenBank/DDBJ whole genome shotgun (WGS) entry which is preliminary data.</text>
</comment>
<dbReference type="Proteomes" id="UP001500936">
    <property type="component" value="Unassembled WGS sequence"/>
</dbReference>
<gene>
    <name evidence="3" type="ORF">GCM10023187_21200</name>
</gene>
<evidence type="ECO:0000256" key="2">
    <source>
        <dbReference type="SAM" id="Phobius"/>
    </source>
</evidence>
<dbReference type="InterPro" id="IPR025324">
    <property type="entry name" value="DUF4230"/>
</dbReference>
<protein>
    <recommendedName>
        <fullName evidence="5">DUF4230 domain-containing protein</fullName>
    </recommendedName>
</protein>
<evidence type="ECO:0000313" key="3">
    <source>
        <dbReference type="EMBL" id="GAA4404203.1"/>
    </source>
</evidence>
<dbReference type="RefSeq" id="WP_345266792.1">
    <property type="nucleotide sequence ID" value="NZ_BAABHB010000003.1"/>
</dbReference>
<keyword evidence="2" id="KW-0812">Transmembrane</keyword>
<keyword evidence="2" id="KW-1133">Transmembrane helix</keyword>
<evidence type="ECO:0008006" key="5">
    <source>
        <dbReference type="Google" id="ProtNLM"/>
    </source>
</evidence>
<reference evidence="4" key="1">
    <citation type="journal article" date="2019" name="Int. J. Syst. Evol. Microbiol.">
        <title>The Global Catalogue of Microorganisms (GCM) 10K type strain sequencing project: providing services to taxonomists for standard genome sequencing and annotation.</title>
        <authorList>
            <consortium name="The Broad Institute Genomics Platform"/>
            <consortium name="The Broad Institute Genome Sequencing Center for Infectious Disease"/>
            <person name="Wu L."/>
            <person name="Ma J."/>
        </authorList>
    </citation>
    <scope>NUCLEOTIDE SEQUENCE [LARGE SCALE GENOMIC DNA]</scope>
    <source>
        <strain evidence="4">JCM 17925</strain>
    </source>
</reference>
<proteinExistence type="predicted"/>
<organism evidence="3 4">
    <name type="scientific">Nibrella viscosa</name>
    <dbReference type="NCBI Taxonomy" id="1084524"/>
    <lineage>
        <taxon>Bacteria</taxon>
        <taxon>Pseudomonadati</taxon>
        <taxon>Bacteroidota</taxon>
        <taxon>Cytophagia</taxon>
        <taxon>Cytophagales</taxon>
        <taxon>Spirosomataceae</taxon>
        <taxon>Nibrella</taxon>
    </lineage>
</organism>